<dbReference type="Proteomes" id="UP000726737">
    <property type="component" value="Unassembled WGS sequence"/>
</dbReference>
<dbReference type="EMBL" id="JAAAJA010001294">
    <property type="protein sequence ID" value="KAG0247615.1"/>
    <property type="molecule type" value="Genomic_DNA"/>
</dbReference>
<keyword evidence="3" id="KW-1185">Reference proteome</keyword>
<evidence type="ECO:0000256" key="1">
    <source>
        <dbReference type="SAM" id="MobiDB-lite"/>
    </source>
</evidence>
<accession>A0A9P6PL36</accession>
<feature type="region of interest" description="Disordered" evidence="1">
    <location>
        <begin position="308"/>
        <end position="341"/>
    </location>
</feature>
<proteinExistence type="predicted"/>
<organism evidence="2 3">
    <name type="scientific">Mortierella polycephala</name>
    <dbReference type="NCBI Taxonomy" id="41804"/>
    <lineage>
        <taxon>Eukaryota</taxon>
        <taxon>Fungi</taxon>
        <taxon>Fungi incertae sedis</taxon>
        <taxon>Mucoromycota</taxon>
        <taxon>Mortierellomycotina</taxon>
        <taxon>Mortierellomycetes</taxon>
        <taxon>Mortierellales</taxon>
        <taxon>Mortierellaceae</taxon>
        <taxon>Mortierella</taxon>
    </lineage>
</organism>
<evidence type="ECO:0000313" key="2">
    <source>
        <dbReference type="EMBL" id="KAG0247615.1"/>
    </source>
</evidence>
<dbReference type="AlphaFoldDB" id="A0A9P6PL36"/>
<dbReference type="OrthoDB" id="2394377at2759"/>
<name>A0A9P6PL36_9FUNG</name>
<comment type="caution">
    <text evidence="2">The sequence shown here is derived from an EMBL/GenBank/DDBJ whole genome shotgun (WGS) entry which is preliminary data.</text>
</comment>
<reference evidence="2" key="1">
    <citation type="journal article" date="2020" name="Fungal Divers.">
        <title>Resolving the Mortierellaceae phylogeny through synthesis of multi-gene phylogenetics and phylogenomics.</title>
        <authorList>
            <person name="Vandepol N."/>
            <person name="Liber J."/>
            <person name="Desiro A."/>
            <person name="Na H."/>
            <person name="Kennedy M."/>
            <person name="Barry K."/>
            <person name="Grigoriev I.V."/>
            <person name="Miller A.N."/>
            <person name="O'Donnell K."/>
            <person name="Stajich J.E."/>
            <person name="Bonito G."/>
        </authorList>
    </citation>
    <scope>NUCLEOTIDE SEQUENCE</scope>
    <source>
        <strain evidence="2">KOD948</strain>
    </source>
</reference>
<sequence>MQLETVAVTAADILSAAEFYKDKANNDNNIHIHIHSKGQGESDITALLHAKDVEAEMLFLEEEDIQEESNMTQDHNTAEIEHANEDTENIHLFEELDDEDHEAIESDESALVAVLEQDTDIVPSLPVIEVLFEETLHELFYPSSEAFKASRQTQQASTRGPLLFPNNESLLEEPLSSLFAHLREDVLVAHYGAEADHYDMGMIFKGLEDLFLLEHEDAASCYSLSKLVSLYTSVSGLQHQEMLLEPFRIELTVQETFVSHITRLENLCRAQVPQQQQLIDASEVTLSNLDDQTDINVDVVTDDMAQKDTLTDLHNDTDIAELEEPRPSSKEGQDAKDEDEKLTAVVQDESLESRESQYDEAVHEGAVESDIEPATAAVAATTATTSEQSHDDDTTIDIGAIDVDSLACFDDKVYDHDLGDEVEDDEGISLRMEIAAHGSPSPTRSPKRTAEELIDLMDDDFVNGLSPDRETFKKSKADN</sequence>
<dbReference type="Pfam" id="PF10336">
    <property type="entry name" value="DUF2420"/>
    <property type="match status" value="1"/>
</dbReference>
<protein>
    <submittedName>
        <fullName evidence="2">Uncharacterized protein</fullName>
    </submittedName>
</protein>
<dbReference type="InterPro" id="IPR018822">
    <property type="entry name" value="UPF0646"/>
</dbReference>
<gene>
    <name evidence="2" type="ORF">BG011_001173</name>
</gene>
<evidence type="ECO:0000313" key="3">
    <source>
        <dbReference type="Proteomes" id="UP000726737"/>
    </source>
</evidence>